<dbReference type="PANTHER" id="PTHR12496">
    <property type="entry name" value="CGI-41 METHYLTRANSFERASE"/>
    <property type="match status" value="1"/>
</dbReference>
<gene>
    <name evidence="3" type="primary">LOC117239395</name>
</gene>
<evidence type="ECO:0000313" key="3">
    <source>
        <dbReference type="RefSeq" id="XP_033360790.1"/>
    </source>
</evidence>
<evidence type="ECO:0000313" key="2">
    <source>
        <dbReference type="Proteomes" id="UP000504631"/>
    </source>
</evidence>
<dbReference type="GeneID" id="117239395"/>
<accession>A0A6J3L681</accession>
<dbReference type="InterPro" id="IPR029063">
    <property type="entry name" value="SAM-dependent_MTases_sf"/>
</dbReference>
<dbReference type="AlphaFoldDB" id="A0A6J3L681"/>
<dbReference type="KEGG" id="bvk:117239395"/>
<dbReference type="Proteomes" id="UP000504631">
    <property type="component" value="Unplaced"/>
</dbReference>
<name>A0A6J3L681_9HYME</name>
<dbReference type="RefSeq" id="XP_033360790.1">
    <property type="nucleotide sequence ID" value="XM_033504899.1"/>
</dbReference>
<organism evidence="2 3">
    <name type="scientific">Bombus vosnesenskii</name>
    <dbReference type="NCBI Taxonomy" id="207650"/>
    <lineage>
        <taxon>Eukaryota</taxon>
        <taxon>Metazoa</taxon>
        <taxon>Ecdysozoa</taxon>
        <taxon>Arthropoda</taxon>
        <taxon>Hexapoda</taxon>
        <taxon>Insecta</taxon>
        <taxon>Pterygota</taxon>
        <taxon>Neoptera</taxon>
        <taxon>Endopterygota</taxon>
        <taxon>Hymenoptera</taxon>
        <taxon>Apocrita</taxon>
        <taxon>Aculeata</taxon>
        <taxon>Apoidea</taxon>
        <taxon>Anthophila</taxon>
        <taxon>Apidae</taxon>
        <taxon>Bombus</taxon>
        <taxon>Pyrobombus</taxon>
    </lineage>
</organism>
<reference evidence="3" key="1">
    <citation type="submission" date="2025-08" db="UniProtKB">
        <authorList>
            <consortium name="RefSeq"/>
        </authorList>
    </citation>
    <scope>IDENTIFICATION</scope>
    <source>
        <tissue evidence="3">Muscle</tissue>
    </source>
</reference>
<feature type="domain" description="Methyltransferase" evidence="1">
    <location>
        <begin position="153"/>
        <end position="312"/>
    </location>
</feature>
<evidence type="ECO:0000259" key="1">
    <source>
        <dbReference type="Pfam" id="PF13679"/>
    </source>
</evidence>
<dbReference type="Gene3D" id="3.40.50.150">
    <property type="entry name" value="Vaccinia Virus protein VP39"/>
    <property type="match status" value="1"/>
</dbReference>
<dbReference type="InterPro" id="IPR052220">
    <property type="entry name" value="METTL25"/>
</dbReference>
<keyword evidence="2" id="KW-1185">Reference proteome</keyword>
<sequence length="493" mass="56812">MAAPTDIRCTCKVCTGIRVTIDQIFCVLDVYGWLLNSYVVDFFQDELWDKLPGSWRFALQDTPPREFGKWLSGDISCTRVWPLTLLALRQVANILQVNRDHEDPKSTLTCEFNKVITNNNDKICKTSRNDTFDKLYSQDQKFNNLFSKHIKKKKRYEIHEIAEVCAGCAYEASCKCIIDIGSGMGHLARILAFQYGLNVTCIEQDCILLQQARKWDQELLTSIRKHIPNFHQKCPQHFTAKLESSSLVESELVNRLKELFQNEFGLSETETEFGLIGLHPCGDLAPILLKFYSSRSEAKFICIVGCCYMKLTIQSETRELKGYPLSQYLLAHKNHLLTYTALEVACHAIEKYCDKLKNGNYEDLIVHTYRAALETILVKKNEKLRHSQFRNVKVSKGMTFEQYCSVATANFDAYLQPQESDINNLEINNLLNRWEQVIIFGSLRMMLAPLVETIVLYDRFLFLSEKSLTPTLKPVFDSRLSPRNLVLMSRKNN</sequence>
<proteinExistence type="predicted"/>
<protein>
    <submittedName>
        <fullName evidence="3">Protein RRNAD1</fullName>
    </submittedName>
</protein>
<dbReference type="SUPFAM" id="SSF53335">
    <property type="entry name" value="S-adenosyl-L-methionine-dependent methyltransferases"/>
    <property type="match status" value="1"/>
</dbReference>
<dbReference type="Pfam" id="PF13679">
    <property type="entry name" value="Methyltransf_32"/>
    <property type="match status" value="1"/>
</dbReference>
<dbReference type="InterPro" id="IPR025714">
    <property type="entry name" value="Methyltranfer_dom"/>
</dbReference>
<dbReference type="CDD" id="cd02440">
    <property type="entry name" value="AdoMet_MTases"/>
    <property type="match status" value="1"/>
</dbReference>
<dbReference type="PANTHER" id="PTHR12496:SF2">
    <property type="entry name" value="METHYLTRANSFERASE-LIKE PROTEIN 25B"/>
    <property type="match status" value="1"/>
</dbReference>